<dbReference type="GeneID" id="94836609"/>
<dbReference type="AlphaFoldDB" id="A0A1J4KFK0"/>
<organism evidence="1 2">
    <name type="scientific">Tritrichomonas foetus</name>
    <dbReference type="NCBI Taxonomy" id="1144522"/>
    <lineage>
        <taxon>Eukaryota</taxon>
        <taxon>Metamonada</taxon>
        <taxon>Parabasalia</taxon>
        <taxon>Tritrichomonadida</taxon>
        <taxon>Tritrichomonadidae</taxon>
        <taxon>Tritrichomonas</taxon>
    </lineage>
</organism>
<keyword evidence="2" id="KW-1185">Reference proteome</keyword>
<dbReference type="RefSeq" id="XP_068362848.1">
    <property type="nucleotide sequence ID" value="XM_068501905.1"/>
</dbReference>
<sequence length="85" mass="10023">MMLTIVVPHHTLMMPMLPIEEDHQHTMIADCHHQEEEHVDQMIDHHMMIIIITTEMRVEKMSETIEKVTEEQTIEAQEAQIASHQ</sequence>
<comment type="caution">
    <text evidence="1">The sequence shown here is derived from an EMBL/GenBank/DDBJ whole genome shotgun (WGS) entry which is preliminary data.</text>
</comment>
<protein>
    <submittedName>
        <fullName evidence="1">Uncharacterized protein</fullName>
    </submittedName>
</protein>
<evidence type="ECO:0000313" key="1">
    <source>
        <dbReference type="EMBL" id="OHT09712.1"/>
    </source>
</evidence>
<evidence type="ECO:0000313" key="2">
    <source>
        <dbReference type="Proteomes" id="UP000179807"/>
    </source>
</evidence>
<accession>A0A1J4KFK0</accession>
<reference evidence="1" key="1">
    <citation type="submission" date="2016-10" db="EMBL/GenBank/DDBJ databases">
        <authorList>
            <person name="Benchimol M."/>
            <person name="Almeida L.G."/>
            <person name="Vasconcelos A.T."/>
            <person name="Perreira-Neves A."/>
            <person name="Rosa I.A."/>
            <person name="Tasca T."/>
            <person name="Bogo M.R."/>
            <person name="de Souza W."/>
        </authorList>
    </citation>
    <scope>NUCLEOTIDE SEQUENCE [LARGE SCALE GENOMIC DNA]</scope>
    <source>
        <strain evidence="1">K</strain>
    </source>
</reference>
<name>A0A1J4KFK0_9EUKA</name>
<dbReference type="EMBL" id="MLAK01000632">
    <property type="protein sequence ID" value="OHT09712.1"/>
    <property type="molecule type" value="Genomic_DNA"/>
</dbReference>
<gene>
    <name evidence="1" type="ORF">TRFO_21341</name>
</gene>
<proteinExistence type="predicted"/>
<dbReference type="Proteomes" id="UP000179807">
    <property type="component" value="Unassembled WGS sequence"/>
</dbReference>
<dbReference type="VEuPathDB" id="TrichDB:TRFO_21341"/>